<comment type="similarity">
    <text evidence="1">Belongs to the phD/YefM antitoxin family.</text>
</comment>
<organism evidence="2 3">
    <name type="scientific">Candidatus Gottesmanbacteria bacterium RBG_16_37_8</name>
    <dbReference type="NCBI Taxonomy" id="1798371"/>
    <lineage>
        <taxon>Bacteria</taxon>
        <taxon>Candidatus Gottesmaniibacteriota</taxon>
    </lineage>
</organism>
<dbReference type="Proteomes" id="UP000176665">
    <property type="component" value="Unassembled WGS sequence"/>
</dbReference>
<dbReference type="SUPFAM" id="SSF143120">
    <property type="entry name" value="YefM-like"/>
    <property type="match status" value="1"/>
</dbReference>
<reference evidence="2 3" key="1">
    <citation type="journal article" date="2016" name="Nat. Commun.">
        <title>Thousands of microbial genomes shed light on interconnected biogeochemical processes in an aquifer system.</title>
        <authorList>
            <person name="Anantharaman K."/>
            <person name="Brown C.T."/>
            <person name="Hug L.A."/>
            <person name="Sharon I."/>
            <person name="Castelle C.J."/>
            <person name="Probst A.J."/>
            <person name="Thomas B.C."/>
            <person name="Singh A."/>
            <person name="Wilkins M.J."/>
            <person name="Karaoz U."/>
            <person name="Brodie E.L."/>
            <person name="Williams K.H."/>
            <person name="Hubbard S.S."/>
            <person name="Banfield J.F."/>
        </authorList>
    </citation>
    <scope>NUCLEOTIDE SEQUENCE [LARGE SCALE GENOMIC DNA]</scope>
</reference>
<sequence length="90" mass="10769">MNTTNEKQFKTVNTTDIRFRLGSIISELERTKSPVLIISRSRPKAWLYPFEKGRRREDPFALWYKKILPKYAKISANQLIDLVRKDRDNR</sequence>
<name>A0A1F5YRQ6_9BACT</name>
<proteinExistence type="inferred from homology"/>
<dbReference type="AlphaFoldDB" id="A0A1F5YRQ6"/>
<dbReference type="InterPro" id="IPR036165">
    <property type="entry name" value="YefM-like_sf"/>
</dbReference>
<evidence type="ECO:0000256" key="1">
    <source>
        <dbReference type="ARBA" id="ARBA00009981"/>
    </source>
</evidence>
<accession>A0A1F5YRQ6</accession>
<evidence type="ECO:0000313" key="3">
    <source>
        <dbReference type="Proteomes" id="UP000176665"/>
    </source>
</evidence>
<protein>
    <recommendedName>
        <fullName evidence="4">Antitoxin</fullName>
    </recommendedName>
</protein>
<dbReference type="EMBL" id="MFJA01000053">
    <property type="protein sequence ID" value="OGG02753.1"/>
    <property type="molecule type" value="Genomic_DNA"/>
</dbReference>
<comment type="caution">
    <text evidence="2">The sequence shown here is derived from an EMBL/GenBank/DDBJ whole genome shotgun (WGS) entry which is preliminary data.</text>
</comment>
<gene>
    <name evidence="2" type="ORF">A2W14_02665</name>
</gene>
<evidence type="ECO:0000313" key="2">
    <source>
        <dbReference type="EMBL" id="OGG02753.1"/>
    </source>
</evidence>
<evidence type="ECO:0008006" key="4">
    <source>
        <dbReference type="Google" id="ProtNLM"/>
    </source>
</evidence>